<dbReference type="Gene3D" id="1.10.1330.10">
    <property type="entry name" value="Dockerin domain"/>
    <property type="match status" value="1"/>
</dbReference>
<dbReference type="EMBL" id="MT631205">
    <property type="protein sequence ID" value="QNO46584.1"/>
    <property type="molecule type" value="Genomic_DNA"/>
</dbReference>
<dbReference type="CDD" id="cd00146">
    <property type="entry name" value="PKD"/>
    <property type="match status" value="1"/>
</dbReference>
<dbReference type="SUPFAM" id="SSF63446">
    <property type="entry name" value="Type I dockerin domain"/>
    <property type="match status" value="1"/>
</dbReference>
<dbReference type="PROSITE" id="PS50093">
    <property type="entry name" value="PKD"/>
    <property type="match status" value="1"/>
</dbReference>
<protein>
    <recommendedName>
        <fullName evidence="1">PKD domain-containing protein</fullName>
    </recommendedName>
</protein>
<dbReference type="InterPro" id="IPR013783">
    <property type="entry name" value="Ig-like_fold"/>
</dbReference>
<dbReference type="InterPro" id="IPR022409">
    <property type="entry name" value="PKD/Chitinase_dom"/>
</dbReference>
<dbReference type="Pfam" id="PF00404">
    <property type="entry name" value="Dockerin_1"/>
    <property type="match status" value="1"/>
</dbReference>
<dbReference type="SMART" id="SM00089">
    <property type="entry name" value="PKD"/>
    <property type="match status" value="1"/>
</dbReference>
<dbReference type="Pfam" id="PF18911">
    <property type="entry name" value="PKD_4"/>
    <property type="match status" value="1"/>
</dbReference>
<organism evidence="3">
    <name type="scientific">Candidatus Methanogaster sp. ANME-2c ERB4</name>
    <dbReference type="NCBI Taxonomy" id="2759911"/>
    <lineage>
        <taxon>Archaea</taxon>
        <taxon>Methanobacteriati</taxon>
        <taxon>Methanobacteriota</taxon>
        <taxon>Stenosarchaea group</taxon>
        <taxon>Methanomicrobia</taxon>
        <taxon>Methanosarcinales</taxon>
        <taxon>ANME-2 cluster</taxon>
        <taxon>Candidatus Methanogasteraceae</taxon>
        <taxon>Candidatus Methanogaster</taxon>
    </lineage>
</organism>
<dbReference type="CDD" id="cd14256">
    <property type="entry name" value="Dockerin_I"/>
    <property type="match status" value="1"/>
</dbReference>
<dbReference type="GO" id="GO:0000272">
    <property type="term" value="P:polysaccharide catabolic process"/>
    <property type="evidence" value="ECO:0007669"/>
    <property type="project" value="InterPro"/>
</dbReference>
<gene>
    <name evidence="3" type="ORF">DLPLDLPG_00004</name>
    <name evidence="2" type="ORF">OMIELODL_00005</name>
</gene>
<dbReference type="InterPro" id="IPR000601">
    <property type="entry name" value="PKD_dom"/>
</dbReference>
<dbReference type="InterPro" id="IPR002105">
    <property type="entry name" value="Dockerin_1_rpt"/>
</dbReference>
<dbReference type="GO" id="GO:0004553">
    <property type="term" value="F:hydrolase activity, hydrolyzing O-glycosyl compounds"/>
    <property type="evidence" value="ECO:0007669"/>
    <property type="project" value="InterPro"/>
</dbReference>
<dbReference type="InterPro" id="IPR035986">
    <property type="entry name" value="PKD_dom_sf"/>
</dbReference>
<evidence type="ECO:0000313" key="3">
    <source>
        <dbReference type="EMBL" id="QNO46584.1"/>
    </source>
</evidence>
<feature type="domain" description="PKD" evidence="1">
    <location>
        <begin position="1251"/>
        <end position="1346"/>
    </location>
</feature>
<dbReference type="SUPFAM" id="SSF49299">
    <property type="entry name" value="PKD domain"/>
    <property type="match status" value="1"/>
</dbReference>
<dbReference type="InterPro" id="IPR036439">
    <property type="entry name" value="Dockerin_dom_sf"/>
</dbReference>
<accession>A0A7G9YF00</accession>
<evidence type="ECO:0000259" key="1">
    <source>
        <dbReference type="PROSITE" id="PS50093"/>
    </source>
</evidence>
<dbReference type="EMBL" id="MT631022">
    <property type="protein sequence ID" value="QNO44835.1"/>
    <property type="molecule type" value="Genomic_DNA"/>
</dbReference>
<reference evidence="3" key="1">
    <citation type="submission" date="2020-06" db="EMBL/GenBank/DDBJ databases">
        <title>Unique genomic features of the anaerobic methanotrophic archaea.</title>
        <authorList>
            <person name="Chadwick G.L."/>
            <person name="Skennerton C.T."/>
            <person name="Laso-Perez R."/>
            <person name="Leu A.O."/>
            <person name="Speth D.R."/>
            <person name="Yu H."/>
            <person name="Morgan-Lang C."/>
            <person name="Hatzenpichler R."/>
            <person name="Goudeau D."/>
            <person name="Malmstrom R."/>
            <person name="Brazelton W.J."/>
            <person name="Woyke T."/>
            <person name="Hallam S.J."/>
            <person name="Tyson G.W."/>
            <person name="Wegener G."/>
            <person name="Boetius A."/>
            <person name="Orphan V."/>
        </authorList>
    </citation>
    <scope>NUCLEOTIDE SEQUENCE</scope>
</reference>
<dbReference type="Gene3D" id="2.60.120.560">
    <property type="entry name" value="Exo-inulinase, domain 1"/>
    <property type="match status" value="1"/>
</dbReference>
<proteinExistence type="predicted"/>
<sequence length="1396" mass="154437">MNWKTENYSKHPKRTRAISTVVIVAIILSVFTGTVPAESGSLSINADSTQNVADAINGTHENCIGDISFEVPIPQSKEKLKMPEKRGIHMLQKDGKDISFPVTNQNKNGLKVSSFIKNATGKVSVVLNAPRNASRNIETVKYITNEIDIKNCEIKEKAAGITNYRIVEESEPKFDHPITDASMKSPSSQLTITLLNERTASVGWVMHAPSEYAAYTPFEKERLEENVEGVEKGIEDLFLQDVQNITITEGNETIIITFNLVGDYANGFVTGRCRYTYELATYAPIGLNVLKVITPQNKTLLSINPGPNEIEGNELVYYDYNWICPIQIHYAEKGIYRASAATIGEVWERPTPSVISIDTFGTNNHSRFCIPGNWVGWGSDPVPGTAYIASRVAEIYKPMLYNRADQCPDTVYYRVVKGYDPYAEFDAYVIQYFGYWRCQDPLDPVASHEYDYEPIFVWVQNIGDRPYRVAYDRWEVVDWHLHDIHRTYMWSSYPNTHYDMVSNVYMQDKAYYPFGMSEYAQDVFNDIYIHNLSTSLKNNWDGNHVRLGIANRYHTYDTDISGSYCGDCSLSPLTDEQLITWYRMAMDDENPCDVCDCDWSELWSVMPFKYDISDPFYGLFWEDHYGFGKDCDFPTISAAINSAELTMVNGTLSVDTSAYYDNSRAGGSPDMNLTGLWKDRFSAYLEGEGSKISLDEPSASKEHSKGNYIIKFNNLPLGTYDLSVGVSDNINENNYWTEPENKITNEFDDDFEDTDFSLAVWSPTKGNWHINTGSNNYLWTTSPASDGYDPITQMMGTSNWTDYTVEADIAFIDPGTEGSAAHAYILGRDSIIMSEACPYGGAYIAGVGIENDGGWTGEVFVFRIYDANGDLDIPQDELVCLGRKPLPSGIVSDLANHYWCNLKVGFEGDRITAYVNSPSTSEYAVLSVIDEVNKRGDIGFGASEAGIAPIEAAFDNVRATKGCIFNDQFENILFSSGVWYVSSSTDCYVADLGGNGMLVLDDPAGTGSYAYIDQDFSTESAVVAGVFEIIEDKSGSSYTGVEVTQDRSVPHTVSYGFNAKTDDETFVIYWYDPETGAGDSVYKSYPFSRETRYNFKLVVDNDANRMHVYLNNKLELSLDLPERTGNLSSVLLCDRYATSVWDNIYVEETLEDTTPPVAAIISPCSGATVSGRVTVEVDVSDTGSGSDGTGHAALYVNDMLAAVNDSGSCNPRFKLDTATMDSGDCTLTVVAVDGSGNSNQTAAIVDINKIPVANFTYSPDSLRSMDMVTFDASASYDPDPEGHIVEYSWNFGDIGYGNRTTGTDAMITHSYATEGYYVLSLTVTDDKGAASLMSGLITVTAPRGDLNHDGMVTSADAVIVLEMAARGEWSVEADVDGDDVVTSLDALMVMGDAAKQ</sequence>
<dbReference type="Gene3D" id="2.60.40.10">
    <property type="entry name" value="Immunoglobulins"/>
    <property type="match status" value="2"/>
</dbReference>
<name>A0A7G9YF00_9EURY</name>
<evidence type="ECO:0000313" key="2">
    <source>
        <dbReference type="EMBL" id="QNO44835.1"/>
    </source>
</evidence>